<evidence type="ECO:0000256" key="1">
    <source>
        <dbReference type="ARBA" id="ARBA00004114"/>
    </source>
</evidence>
<dbReference type="InterPro" id="IPR051241">
    <property type="entry name" value="DZIP_RILPL"/>
</dbReference>
<evidence type="ECO:0000256" key="3">
    <source>
        <dbReference type="ARBA" id="ARBA00009131"/>
    </source>
</evidence>
<evidence type="ECO:0000256" key="2">
    <source>
        <dbReference type="ARBA" id="ARBA00004120"/>
    </source>
</evidence>
<comment type="subcellular location">
    <subcellularLocation>
        <location evidence="2">Cytoplasm</location>
        <location evidence="2">Cytoskeleton</location>
        <location evidence="2">Cilium basal body</location>
    </subcellularLocation>
    <subcellularLocation>
        <location evidence="1">Cytoplasm</location>
        <location evidence="1">Cytoskeleton</location>
        <location evidence="1">Microtubule organizing center</location>
        <location evidence="1">Centrosome</location>
        <location evidence="1">Centriole</location>
    </subcellularLocation>
</comment>
<keyword evidence="7" id="KW-0862">Zinc</keyword>
<protein>
    <submittedName>
        <fullName evidence="10">Uncharacterized protein AlNc14C122G6711</fullName>
    </submittedName>
</protein>
<comment type="similarity">
    <text evidence="3">Belongs to the DZIP C2H2-type zinc-finger protein family.</text>
</comment>
<dbReference type="PROSITE" id="PS50157">
    <property type="entry name" value="ZINC_FINGER_C2H2_2"/>
    <property type="match status" value="1"/>
</dbReference>
<dbReference type="InterPro" id="IPR013087">
    <property type="entry name" value="Znf_C2H2_type"/>
</dbReference>
<dbReference type="EMBL" id="FR824167">
    <property type="protein sequence ID" value="CCA21435.1"/>
    <property type="molecule type" value="Genomic_DNA"/>
</dbReference>
<keyword evidence="7" id="KW-0479">Metal-binding</keyword>
<dbReference type="HOGENOM" id="CLU_396094_0_0_1"/>
<sequence length="696" mass="79228">MFMRSSGDLPNRFCWREHVEPINWRLISSININKIIAESDTASLEPLSLHLTFCKLPQSETSLSHGRPRLQDEGRASLWDIIRILQLSLEYIFYLRSQDAIHVNHMMCQIQEQEQEKQCLQECIMKKKRACKKLHQEKKQFHQVMQHICVLLEANVSNPDTFQAIERIILNRFGNFSSTKDSLEEEEMKRNQYEEGYTSNRHVENVQQCEICGKVFRPGNYLTQHMMRRHSSSKTSRIETNQNEEKIIGSEGSIRNHQNLDSNKVDDICQGLLQQIEKITQEKMDTFQQAATRASEKFDQVNEMLSNEQNNIAHKKSILHDLDAKIMAATHELQEIANKRANLATEVDDLTQQIEFLTLRKSLLKEENLLPNRSPVSQSDTQIELFHAESNSAEENLNQVESMFTSLQEDLTASKLETTIAVGQKDVLLAELEQFRAQEAQRQAQLNQVVPYADNDNDTAKSFVVDASTQTIYEPLTTYEKSVQVGDAPAQLEVLEDTVMSFGSSPDSETEPQAKDDIKVGLLDISSESLETVVPYANDSDESSSTSTTCSDNVSPIKAQEISDDEIEHDVSLTKPNVIFEGSVSRKLSTDQTARILKVLNSMEEKVSVHAAPDTELQLRDRMHEWEITVNERLHFQCMNASLDAACRISSTQTADLQRIHHAQLDNLSSTVLGKMSDCERKLEDMVATSNRGSYR</sequence>
<dbReference type="PROSITE" id="PS00028">
    <property type="entry name" value="ZINC_FINGER_C2H2_1"/>
    <property type="match status" value="1"/>
</dbReference>
<evidence type="ECO:0000256" key="7">
    <source>
        <dbReference type="PROSITE-ProRule" id="PRU00042"/>
    </source>
</evidence>
<gene>
    <name evidence="10" type="primary">AlNc14C122G6711</name>
    <name evidence="10" type="ORF">ALNC14_075780</name>
</gene>
<name>F0WJI6_9STRA</name>
<dbReference type="GO" id="GO:0005737">
    <property type="term" value="C:cytoplasm"/>
    <property type="evidence" value="ECO:0007669"/>
    <property type="project" value="TreeGrafter"/>
</dbReference>
<proteinExistence type="inferred from homology"/>
<keyword evidence="5" id="KW-0963">Cytoplasm</keyword>
<dbReference type="Pfam" id="PF13815">
    <property type="entry name" value="Dzip-like_N"/>
    <property type="match status" value="1"/>
</dbReference>
<organism evidence="10">
    <name type="scientific">Albugo laibachii Nc14</name>
    <dbReference type="NCBI Taxonomy" id="890382"/>
    <lineage>
        <taxon>Eukaryota</taxon>
        <taxon>Sar</taxon>
        <taxon>Stramenopiles</taxon>
        <taxon>Oomycota</taxon>
        <taxon>Peronosporomycetes</taxon>
        <taxon>Albuginales</taxon>
        <taxon>Albuginaceae</taxon>
        <taxon>Albugo</taxon>
    </lineage>
</organism>
<evidence type="ECO:0000259" key="9">
    <source>
        <dbReference type="PROSITE" id="PS50157"/>
    </source>
</evidence>
<dbReference type="PANTHER" id="PTHR21502">
    <property type="entry name" value="ZINC FINGER PROTEIN DZIP1"/>
    <property type="match status" value="1"/>
</dbReference>
<evidence type="ECO:0000256" key="8">
    <source>
        <dbReference type="SAM" id="Coils"/>
    </source>
</evidence>
<evidence type="ECO:0000256" key="5">
    <source>
        <dbReference type="ARBA" id="ARBA00023212"/>
    </source>
</evidence>
<accession>F0WJI6</accession>
<keyword evidence="4 8" id="KW-0175">Coiled coil</keyword>
<feature type="domain" description="C2H2-type" evidence="9">
    <location>
        <begin position="207"/>
        <end position="235"/>
    </location>
</feature>
<evidence type="ECO:0000313" key="10">
    <source>
        <dbReference type="EMBL" id="CCA21435.1"/>
    </source>
</evidence>
<reference evidence="10" key="1">
    <citation type="journal article" date="2011" name="PLoS Biol.">
        <title>Gene gain and loss during evolution of obligate parasitism in the white rust pathogen of Arabidopsis thaliana.</title>
        <authorList>
            <person name="Kemen E."/>
            <person name="Gardiner A."/>
            <person name="Schultz-Larsen T."/>
            <person name="Kemen A.C."/>
            <person name="Balmuth A.L."/>
            <person name="Robert-Seilaniantz A."/>
            <person name="Bailey K."/>
            <person name="Holub E."/>
            <person name="Studholme D.J."/>
            <person name="Maclean D."/>
            <person name="Jones J.D."/>
        </authorList>
    </citation>
    <scope>NUCLEOTIDE SEQUENCE</scope>
</reference>
<dbReference type="AlphaFoldDB" id="F0WJI6"/>
<evidence type="ECO:0000256" key="6">
    <source>
        <dbReference type="ARBA" id="ARBA00023273"/>
    </source>
</evidence>
<reference evidence="10" key="2">
    <citation type="submission" date="2011-02" db="EMBL/GenBank/DDBJ databases">
        <authorList>
            <person name="MacLean D."/>
        </authorList>
    </citation>
    <scope>NUCLEOTIDE SEQUENCE</scope>
</reference>
<dbReference type="GO" id="GO:0008270">
    <property type="term" value="F:zinc ion binding"/>
    <property type="evidence" value="ECO:0007669"/>
    <property type="project" value="UniProtKB-KW"/>
</dbReference>
<feature type="coiled-coil region" evidence="8">
    <location>
        <begin position="291"/>
        <end position="410"/>
    </location>
</feature>
<keyword evidence="6" id="KW-0966">Cell projection</keyword>
<dbReference type="PANTHER" id="PTHR21502:SF3">
    <property type="entry name" value="CILIUM ASSEMBLY PROTEIN DZIP1L"/>
    <property type="match status" value="1"/>
</dbReference>
<dbReference type="GO" id="GO:0005814">
    <property type="term" value="C:centriole"/>
    <property type="evidence" value="ECO:0007669"/>
    <property type="project" value="UniProtKB-SubCell"/>
</dbReference>
<evidence type="ECO:0000256" key="4">
    <source>
        <dbReference type="ARBA" id="ARBA00023054"/>
    </source>
</evidence>
<keyword evidence="7" id="KW-0863">Zinc-finger</keyword>
<keyword evidence="5" id="KW-0206">Cytoskeleton</keyword>
<dbReference type="InterPro" id="IPR032714">
    <property type="entry name" value="DZIP1_N"/>
</dbReference>